<dbReference type="EMBL" id="NBXB01000045">
    <property type="protein sequence ID" value="RFA12175.1"/>
    <property type="molecule type" value="Genomic_DNA"/>
</dbReference>
<reference evidence="3 4" key="1">
    <citation type="submission" date="2017-04" db="EMBL/GenBank/DDBJ databases">
        <title>Comparative genome analysis of Subtercola boreus.</title>
        <authorList>
            <person name="Cho Y.-J."/>
            <person name="Cho A."/>
            <person name="Kim O.-S."/>
            <person name="Lee J.-I."/>
        </authorList>
    </citation>
    <scope>NUCLEOTIDE SEQUENCE [LARGE SCALE GENOMIC DNA]</scope>
    <source>
        <strain evidence="3 4">P27479</strain>
    </source>
</reference>
<proteinExistence type="predicted"/>
<feature type="region of interest" description="Disordered" evidence="1">
    <location>
        <begin position="61"/>
        <end position="87"/>
    </location>
</feature>
<evidence type="ECO:0000256" key="2">
    <source>
        <dbReference type="SAM" id="Phobius"/>
    </source>
</evidence>
<evidence type="ECO:0000313" key="4">
    <source>
        <dbReference type="Proteomes" id="UP000256541"/>
    </source>
</evidence>
<gene>
    <name evidence="3" type="ORF">B7R22_17250</name>
</gene>
<keyword evidence="2" id="KW-0812">Transmembrane</keyword>
<evidence type="ECO:0000313" key="3">
    <source>
        <dbReference type="EMBL" id="RFA12175.1"/>
    </source>
</evidence>
<comment type="caution">
    <text evidence="3">The sequence shown here is derived from an EMBL/GenBank/DDBJ whole genome shotgun (WGS) entry which is preliminary data.</text>
</comment>
<dbReference type="RefSeq" id="WP_116412951.1">
    <property type="nucleotide sequence ID" value="NZ_NBXB01000045.1"/>
</dbReference>
<feature type="compositionally biased region" description="Basic and acidic residues" evidence="1">
    <location>
        <begin position="75"/>
        <end position="87"/>
    </location>
</feature>
<dbReference type="AlphaFoldDB" id="A0A3E0VRB9"/>
<keyword evidence="2" id="KW-0472">Membrane</keyword>
<dbReference type="Proteomes" id="UP000256541">
    <property type="component" value="Unassembled WGS sequence"/>
</dbReference>
<organism evidence="3 4">
    <name type="scientific">Subtercola boreus</name>
    <dbReference type="NCBI Taxonomy" id="120213"/>
    <lineage>
        <taxon>Bacteria</taxon>
        <taxon>Bacillati</taxon>
        <taxon>Actinomycetota</taxon>
        <taxon>Actinomycetes</taxon>
        <taxon>Micrococcales</taxon>
        <taxon>Microbacteriaceae</taxon>
        <taxon>Subtercola</taxon>
    </lineage>
</organism>
<protein>
    <submittedName>
        <fullName evidence="3">Uncharacterized protein</fullName>
    </submittedName>
</protein>
<name>A0A3E0VRB9_9MICO</name>
<sequence>MEQVIGGLITALLGGGAIVLVAVINKKRSPGDQVGQLWDRLDQLEVRELVRDDYIMSLRQHIVDGKPPPPPPYPEELKHKDRNRDAS</sequence>
<evidence type="ECO:0000256" key="1">
    <source>
        <dbReference type="SAM" id="MobiDB-lite"/>
    </source>
</evidence>
<accession>A0A3E0VRB9</accession>
<feature type="transmembrane region" description="Helical" evidence="2">
    <location>
        <begin position="6"/>
        <end position="24"/>
    </location>
</feature>
<keyword evidence="2" id="KW-1133">Transmembrane helix</keyword>